<dbReference type="Proteomes" id="UP000789920">
    <property type="component" value="Unassembled WGS sequence"/>
</dbReference>
<accession>A0ACA9MXD6</accession>
<evidence type="ECO:0000313" key="1">
    <source>
        <dbReference type="EMBL" id="CAG8615780.1"/>
    </source>
</evidence>
<dbReference type="EMBL" id="CAJVQC010010363">
    <property type="protein sequence ID" value="CAG8615780.1"/>
    <property type="molecule type" value="Genomic_DNA"/>
</dbReference>
<evidence type="ECO:0000313" key="2">
    <source>
        <dbReference type="Proteomes" id="UP000789920"/>
    </source>
</evidence>
<proteinExistence type="predicted"/>
<gene>
    <name evidence="1" type="ORF">RPERSI_LOCUS6495</name>
</gene>
<name>A0ACA9MXD6_9GLOM</name>
<protein>
    <submittedName>
        <fullName evidence="1">14065_t:CDS:1</fullName>
    </submittedName>
</protein>
<organism evidence="1 2">
    <name type="scientific">Racocetra persica</name>
    <dbReference type="NCBI Taxonomy" id="160502"/>
    <lineage>
        <taxon>Eukaryota</taxon>
        <taxon>Fungi</taxon>
        <taxon>Fungi incertae sedis</taxon>
        <taxon>Mucoromycota</taxon>
        <taxon>Glomeromycotina</taxon>
        <taxon>Glomeromycetes</taxon>
        <taxon>Diversisporales</taxon>
        <taxon>Gigasporaceae</taxon>
        <taxon>Racocetra</taxon>
    </lineage>
</organism>
<sequence>LYGCEKLNSEILLTQFINSTKIRIARFDNIFGEGNKWVGRGENVLASLIRKAICSVNKQSYYEIELKDSEDQCQSFLYIKDCIDAILRLMESDYSKPLNIGSGNAVSIRELAYIAFETIGITREKVKLVIDENKTVNVQK</sequence>
<keyword evidence="2" id="KW-1185">Reference proteome</keyword>
<comment type="caution">
    <text evidence="1">The sequence shown here is derived from an EMBL/GenBank/DDBJ whole genome shotgun (WGS) entry which is preliminary data.</text>
</comment>
<reference evidence="1" key="1">
    <citation type="submission" date="2021-06" db="EMBL/GenBank/DDBJ databases">
        <authorList>
            <person name="Kallberg Y."/>
            <person name="Tangrot J."/>
            <person name="Rosling A."/>
        </authorList>
    </citation>
    <scope>NUCLEOTIDE SEQUENCE</scope>
    <source>
        <strain evidence="1">MA461A</strain>
    </source>
</reference>
<feature type="non-terminal residue" evidence="1">
    <location>
        <position position="1"/>
    </location>
</feature>